<keyword evidence="2" id="KW-1185">Reference proteome</keyword>
<evidence type="ECO:0000313" key="2">
    <source>
        <dbReference type="Proteomes" id="UP001162992"/>
    </source>
</evidence>
<name>A0ACC2C4B4_DIPCM</name>
<comment type="caution">
    <text evidence="1">The sequence shown here is derived from an EMBL/GenBank/DDBJ whole genome shotgun (WGS) entry which is preliminary data.</text>
</comment>
<accession>A0ACC2C4B4</accession>
<evidence type="ECO:0000313" key="1">
    <source>
        <dbReference type="EMBL" id="KAJ7536868.1"/>
    </source>
</evidence>
<protein>
    <submittedName>
        <fullName evidence="1">Uncharacterized protein</fullName>
    </submittedName>
</protein>
<sequence length="507" mass="57212">MESPYREGLSHLVMASFKDLDEALKAPEDMALSQRLAAHLFTDALSGKMNLETPLLLRLVIVFKLQLKDIAEAYDLACDEAEKLDDAKTLVETFVLSLIKAQSYKNVVILLKHFDLRESIPQDFMMELINHGHPVLAGQWAAHLGQKVSCSLIQQCTEMGWYKVAYKLVERYQLHDEFPDAYYLYKHRSLKKLIKKGSWEKAEAIAAGDPILHECVVKLALHKGDSIRAADISQRLHLKASEILPDVPEDKNTSCQFVQLSSIIPLERVIWIDTAGGLELVKQNTTQIDQLAFDCEWKADHVKGSKPSKVAVLQLATEEYVFVLDLLKLFQQNRKELDDCITVIFHSPNISKLGFSAYNDLERLSESYPDLKCFHECKPILDLQKVSGIGRKGGLSGLAKVSLGHNLDKSMRMSDWEKRPLSVNQLHYAALDAAVLLPIYKSLTYSRSASNQNIVHPECWKAETTSTSKKKHANMLKSLSALRLLAAEHEYNGQVTHNAETTHMHVQ</sequence>
<dbReference type="EMBL" id="CM055103">
    <property type="protein sequence ID" value="KAJ7536868.1"/>
    <property type="molecule type" value="Genomic_DNA"/>
</dbReference>
<dbReference type="Proteomes" id="UP001162992">
    <property type="component" value="Chromosome 12"/>
</dbReference>
<organism evidence="1 2">
    <name type="scientific">Diphasiastrum complanatum</name>
    <name type="common">Issler's clubmoss</name>
    <name type="synonym">Lycopodium complanatum</name>
    <dbReference type="NCBI Taxonomy" id="34168"/>
    <lineage>
        <taxon>Eukaryota</taxon>
        <taxon>Viridiplantae</taxon>
        <taxon>Streptophyta</taxon>
        <taxon>Embryophyta</taxon>
        <taxon>Tracheophyta</taxon>
        <taxon>Lycopodiopsida</taxon>
        <taxon>Lycopodiales</taxon>
        <taxon>Lycopodiaceae</taxon>
        <taxon>Lycopodioideae</taxon>
        <taxon>Diphasiastrum</taxon>
    </lineage>
</organism>
<reference evidence="2" key="1">
    <citation type="journal article" date="2024" name="Proc. Natl. Acad. Sci. U.S.A.">
        <title>Extraordinary preservation of gene collinearity over three hundred million years revealed in homosporous lycophytes.</title>
        <authorList>
            <person name="Li C."/>
            <person name="Wickell D."/>
            <person name="Kuo L.Y."/>
            <person name="Chen X."/>
            <person name="Nie B."/>
            <person name="Liao X."/>
            <person name="Peng D."/>
            <person name="Ji J."/>
            <person name="Jenkins J."/>
            <person name="Williams M."/>
            <person name="Shu S."/>
            <person name="Plott C."/>
            <person name="Barry K."/>
            <person name="Rajasekar S."/>
            <person name="Grimwood J."/>
            <person name="Han X."/>
            <person name="Sun S."/>
            <person name="Hou Z."/>
            <person name="He W."/>
            <person name="Dai G."/>
            <person name="Sun C."/>
            <person name="Schmutz J."/>
            <person name="Leebens-Mack J.H."/>
            <person name="Li F.W."/>
            <person name="Wang L."/>
        </authorList>
    </citation>
    <scope>NUCLEOTIDE SEQUENCE [LARGE SCALE GENOMIC DNA]</scope>
    <source>
        <strain evidence="2">cv. PW_Plant_1</strain>
    </source>
</reference>
<gene>
    <name evidence="1" type="ORF">O6H91_12G086000</name>
</gene>
<proteinExistence type="predicted"/>